<gene>
    <name evidence="1" type="ORF">D3227_17100</name>
</gene>
<dbReference type="EMBL" id="QZWZ01000012">
    <property type="protein sequence ID" value="RJT38533.1"/>
    <property type="molecule type" value="Genomic_DNA"/>
</dbReference>
<evidence type="ECO:0000313" key="2">
    <source>
        <dbReference type="Proteomes" id="UP000272706"/>
    </source>
</evidence>
<dbReference type="Proteomes" id="UP000272706">
    <property type="component" value="Unassembled WGS sequence"/>
</dbReference>
<sequence>MHAVLLIDLDAMLRRLSKFNAMPPTILPHPLEREWHTICILTDRQAGSIRPCIDTVCGGQATERL</sequence>
<organism evidence="1 2">
    <name type="scientific">Mesorhizobium waimense</name>
    <dbReference type="NCBI Taxonomy" id="1300307"/>
    <lineage>
        <taxon>Bacteria</taxon>
        <taxon>Pseudomonadati</taxon>
        <taxon>Pseudomonadota</taxon>
        <taxon>Alphaproteobacteria</taxon>
        <taxon>Hyphomicrobiales</taxon>
        <taxon>Phyllobacteriaceae</taxon>
        <taxon>Mesorhizobium</taxon>
    </lineage>
</organism>
<comment type="caution">
    <text evidence="1">The sequence shown here is derived from an EMBL/GenBank/DDBJ whole genome shotgun (WGS) entry which is preliminary data.</text>
</comment>
<protein>
    <submittedName>
        <fullName evidence="1">Uncharacterized protein</fullName>
    </submittedName>
</protein>
<evidence type="ECO:0000313" key="1">
    <source>
        <dbReference type="EMBL" id="RJT38533.1"/>
    </source>
</evidence>
<proteinExistence type="predicted"/>
<name>A0A3A5KR81_9HYPH</name>
<accession>A0A3A5KR81</accession>
<reference evidence="1 2" key="1">
    <citation type="submission" date="2018-09" db="EMBL/GenBank/DDBJ databases">
        <title>Mesorhizobium carmichaelinearum sp. nov. isolated from Carmichaelinea spp. root nodules in New Zealand.</title>
        <authorList>
            <person name="De Meyer S.E."/>
        </authorList>
    </citation>
    <scope>NUCLEOTIDE SEQUENCE [LARGE SCALE GENOMIC DNA]</scope>
    <source>
        <strain evidence="1 2">ICMP19557</strain>
    </source>
</reference>
<keyword evidence="2" id="KW-1185">Reference proteome</keyword>
<dbReference type="AlphaFoldDB" id="A0A3A5KR81"/>